<evidence type="ECO:0000256" key="2">
    <source>
        <dbReference type="SAM" id="Phobius"/>
    </source>
</evidence>
<organism evidence="3 4">
    <name type="scientific">Leucobacter manosquensis</name>
    <dbReference type="NCBI Taxonomy" id="2810611"/>
    <lineage>
        <taxon>Bacteria</taxon>
        <taxon>Bacillati</taxon>
        <taxon>Actinomycetota</taxon>
        <taxon>Actinomycetes</taxon>
        <taxon>Micrococcales</taxon>
        <taxon>Microbacteriaceae</taxon>
        <taxon>Leucobacter</taxon>
    </lineage>
</organism>
<keyword evidence="2" id="KW-0472">Membrane</keyword>
<sequence length="194" mass="20674">MGDARRGTGSTRRRFSAPRGRGHRVRPLRGLGRSVNGAEAPRRPDDDGEPELVLSPSETVAHNSAMRIAGARRGPTSTQKALASIVLGFELFIVALFGLTIFGLSALEPRELGLVLGGGLGVAILIALVSMRRGRFGILVGWVVHVLMLLTAIILPMSLIVSVLFTALWVYCMVRGARIDRDRAAWVAAQGGAA</sequence>
<keyword evidence="2" id="KW-1133">Transmembrane helix</keyword>
<evidence type="ECO:0000313" key="4">
    <source>
        <dbReference type="Proteomes" id="UP000811492"/>
    </source>
</evidence>
<evidence type="ECO:0000256" key="1">
    <source>
        <dbReference type="SAM" id="MobiDB-lite"/>
    </source>
</evidence>
<feature type="transmembrane region" description="Helical" evidence="2">
    <location>
        <begin position="112"/>
        <end position="131"/>
    </location>
</feature>
<accession>A0ABS5M2U0</accession>
<protein>
    <submittedName>
        <fullName evidence="3">DUF4233 domain-containing protein</fullName>
    </submittedName>
</protein>
<feature type="transmembrane region" description="Helical" evidence="2">
    <location>
        <begin position="138"/>
        <end position="171"/>
    </location>
</feature>
<keyword evidence="4" id="KW-1185">Reference proteome</keyword>
<feature type="compositionally biased region" description="Basic residues" evidence="1">
    <location>
        <begin position="11"/>
        <end position="27"/>
    </location>
</feature>
<feature type="region of interest" description="Disordered" evidence="1">
    <location>
        <begin position="1"/>
        <end position="51"/>
    </location>
</feature>
<keyword evidence="2" id="KW-0812">Transmembrane</keyword>
<gene>
    <name evidence="3" type="ORF">JSQ98_03580</name>
</gene>
<name>A0ABS5M2U0_9MICO</name>
<reference evidence="3 4" key="1">
    <citation type="submission" date="2021-02" db="EMBL/GenBank/DDBJ databases">
        <title>Draft genome and description of Leucobacter sp nov strain Marseille-Q4368.</title>
        <authorList>
            <person name="Boxberger M."/>
            <person name="La Scola B."/>
        </authorList>
    </citation>
    <scope>NUCLEOTIDE SEQUENCE [LARGE SCALE GENOMIC DNA]</scope>
    <source>
        <strain evidence="3 4">Marseille-Q4368</strain>
    </source>
</reference>
<dbReference type="Proteomes" id="UP000811492">
    <property type="component" value="Unassembled WGS sequence"/>
</dbReference>
<dbReference type="InterPro" id="IPR025327">
    <property type="entry name" value="DUF4233"/>
</dbReference>
<evidence type="ECO:0000313" key="3">
    <source>
        <dbReference type="EMBL" id="MBS3181280.1"/>
    </source>
</evidence>
<comment type="caution">
    <text evidence="3">The sequence shown here is derived from an EMBL/GenBank/DDBJ whole genome shotgun (WGS) entry which is preliminary data.</text>
</comment>
<dbReference type="EMBL" id="JAFEVO010000001">
    <property type="protein sequence ID" value="MBS3181280.1"/>
    <property type="molecule type" value="Genomic_DNA"/>
</dbReference>
<feature type="transmembrane region" description="Helical" evidence="2">
    <location>
        <begin position="81"/>
        <end position="106"/>
    </location>
</feature>
<proteinExistence type="predicted"/>
<dbReference type="Pfam" id="PF14017">
    <property type="entry name" value="DUF4233"/>
    <property type="match status" value="1"/>
</dbReference>